<dbReference type="InterPro" id="IPR036116">
    <property type="entry name" value="FN3_sf"/>
</dbReference>
<dbReference type="Proteomes" id="UP001560045">
    <property type="component" value="Unassembled WGS sequence"/>
</dbReference>
<dbReference type="EMBL" id="JBFNXQ010000016">
    <property type="protein sequence ID" value="MEX5718214.1"/>
    <property type="molecule type" value="Genomic_DNA"/>
</dbReference>
<dbReference type="PROSITE" id="PS51318">
    <property type="entry name" value="TAT"/>
    <property type="match status" value="1"/>
</dbReference>
<reference evidence="1 2" key="1">
    <citation type="submission" date="2024-06" db="EMBL/GenBank/DDBJ databases">
        <title>Draft genome sequence of Geodermatophilus badlandi, a novel member of the Geodermatophilaceae isolated from badland sedimentary rocks in the Red desert, Wyoming, USA.</title>
        <authorList>
            <person name="Ben Tekaya S."/>
            <person name="Nouioui I."/>
            <person name="Flores G.M."/>
            <person name="Shaal M.N."/>
            <person name="Bredoire F."/>
            <person name="Basile F."/>
            <person name="Van Diepen L."/>
            <person name="Ward N.L."/>
        </authorList>
    </citation>
    <scope>NUCLEOTIDE SEQUENCE [LARGE SCALE GENOMIC DNA]</scope>
    <source>
        <strain evidence="1 2">WL48A</strain>
    </source>
</reference>
<sequence>MTRSRRARRLPRRALAAAVGALALLALLVVFPGASARFTAVTANPAGAWATGDVAAPTGLTAVQTCTRTSITFRGATHRTSQSPLTLSPPGTTQVGDLLVAQVAYYGASTISATSDWTHLLTDTSGGLVTSAVYYKFATGTDAVTFTRPESSPGDMVGGIVAYGGVDRTSPVAASGRATGTGDTVTAPTVTTTVEDTVVLYLLAKRVAPFPTPGGLRELWKAPSDSEGVTAADESFVGPGTTPPRTFSLAGSTTEYVAQTIALRPVAPQVGAALSWTASPSTWATGYRLERSSGGTTEPLRSITPISTTSTTEGPLVNGTAYSFRLWAYRGTWTSTAVTASLTPSC</sequence>
<dbReference type="InterPro" id="IPR013783">
    <property type="entry name" value="Ig-like_fold"/>
</dbReference>
<comment type="caution">
    <text evidence="1">The sequence shown here is derived from an EMBL/GenBank/DDBJ whole genome shotgun (WGS) entry which is preliminary data.</text>
</comment>
<dbReference type="SUPFAM" id="SSF49265">
    <property type="entry name" value="Fibronectin type III"/>
    <property type="match status" value="1"/>
</dbReference>
<evidence type="ECO:0000313" key="1">
    <source>
        <dbReference type="EMBL" id="MEX5718214.1"/>
    </source>
</evidence>
<name>A0ABV3XCC2_9ACTN</name>
<evidence type="ECO:0008006" key="3">
    <source>
        <dbReference type="Google" id="ProtNLM"/>
    </source>
</evidence>
<accession>A0ABV3XCC2</accession>
<organism evidence="1 2">
    <name type="scientific">Geodermatophilus maliterrae</name>
    <dbReference type="NCBI Taxonomy" id="3162531"/>
    <lineage>
        <taxon>Bacteria</taxon>
        <taxon>Bacillati</taxon>
        <taxon>Actinomycetota</taxon>
        <taxon>Actinomycetes</taxon>
        <taxon>Geodermatophilales</taxon>
        <taxon>Geodermatophilaceae</taxon>
        <taxon>Geodermatophilus</taxon>
    </lineage>
</organism>
<protein>
    <recommendedName>
        <fullName evidence="3">Fibronectin type-III domain-containing protein</fullName>
    </recommendedName>
</protein>
<dbReference type="RefSeq" id="WP_369204838.1">
    <property type="nucleotide sequence ID" value="NZ_JBFNXQ010000016.1"/>
</dbReference>
<gene>
    <name evidence="1" type="ORF">ABQ292_07500</name>
</gene>
<dbReference type="Gene3D" id="2.60.40.10">
    <property type="entry name" value="Immunoglobulins"/>
    <property type="match status" value="1"/>
</dbReference>
<proteinExistence type="predicted"/>
<evidence type="ECO:0000313" key="2">
    <source>
        <dbReference type="Proteomes" id="UP001560045"/>
    </source>
</evidence>
<keyword evidence="2" id="KW-1185">Reference proteome</keyword>
<dbReference type="InterPro" id="IPR006311">
    <property type="entry name" value="TAT_signal"/>
</dbReference>